<keyword evidence="6" id="KW-1185">Reference proteome</keyword>
<protein>
    <submittedName>
        <fullName evidence="5">Ig-like domain-containing protein</fullName>
    </submittedName>
</protein>
<dbReference type="InterPro" id="IPR001547">
    <property type="entry name" value="Glyco_hydro_5"/>
</dbReference>
<dbReference type="InterPro" id="IPR026444">
    <property type="entry name" value="Secre_tail"/>
</dbReference>
<dbReference type="Gene3D" id="3.20.20.80">
    <property type="entry name" value="Glycosidases"/>
    <property type="match status" value="1"/>
</dbReference>
<dbReference type="InterPro" id="IPR013783">
    <property type="entry name" value="Ig-like_fold"/>
</dbReference>
<name>A0ABT0HM73_9BACT</name>
<dbReference type="PANTHER" id="PTHR34142:SF1">
    <property type="entry name" value="GLYCOSIDE HYDROLASE FAMILY 5 DOMAIN-CONTAINING PROTEIN"/>
    <property type="match status" value="1"/>
</dbReference>
<keyword evidence="1" id="KW-0378">Hydrolase</keyword>
<dbReference type="Gene3D" id="2.60.40.10">
    <property type="entry name" value="Immunoglobulins"/>
    <property type="match status" value="5"/>
</dbReference>
<organism evidence="5 6">
    <name type="scientific">Spirosoma liriopis</name>
    <dbReference type="NCBI Taxonomy" id="2937440"/>
    <lineage>
        <taxon>Bacteria</taxon>
        <taxon>Pseudomonadati</taxon>
        <taxon>Bacteroidota</taxon>
        <taxon>Cytophagia</taxon>
        <taxon>Cytophagales</taxon>
        <taxon>Cytophagaceae</taxon>
        <taxon>Spirosoma</taxon>
    </lineage>
</organism>
<evidence type="ECO:0000256" key="2">
    <source>
        <dbReference type="ARBA" id="ARBA00023295"/>
    </source>
</evidence>
<sequence>MKICTFLIFGLLLSSLLAVAQSPTPLAANGQLKVVGTQLTNEAGKAIQLRGVSTHGLQWFPQCYTQSSVQAVAKDWGADVLRIAMYVDEGGYLSGKEAMRTKVNQIVDWAEQSGIYCIIDWHILNPGDPNVHTADAIEFFTIMSQRNAGKKHVIYEICNEPNGVSWSQIKSYAEQVIPVIRKNAPNAIVLVGTPNWDQRPQDVIGNELSYPNLLYTVHFYAASHFFQNDVRSITNKLPIFFSEWGTSTYSGGGSLDFNNGQAWLDLMAGNNPGNQKISWCNWTYSDAGESSAALNSGACNSQQWNNTSPSGTWVKDRILNPADDFGPATPSVAITSPANNATVTIGSNLVVNASVYNASATAVEFYNGTTLLGSDATAPYSWTIASVPQGTYSLSAKALISNGNLTSSVVQVTAAPAPNQVPIVSLTSPTNNTAFPLPATISIAANATDNDGSVSKVEFYNGSTKLGEDATAPYTFTWTGMTAGTYTLTAKATDNQGAVTTSGAVTVLVYSQNDPDPTADLIGPNCVYPNTVQLFEVNANKLANATTFSWWCTGSTKSITTAQAGKASIDFGPSFTGGQVCVGINYSAAPWYSQYCKTVTVCPGTPTTPTNQSPSVSLTSPTNGTTYTAPASITLTATASDTDGTVAKVEFYNGSTKLGESTSAPYRFTWTSVGAGNYALTAKATDNSGATTTSGATNIQISNPTPTNQAPVVSLTSPANSATFTAPANVVLTASASDADGSITKVEFYNGTTKLGESSSAPYQFTWNAVGAGTYSVTAKATDNAGAVATSAAITISVKAPANQSPTVTLTTPANSATFTAPATVALSANASDADGTITKVEFYNGSTKLGETTSAPYQFAWNSVSAGSYTLTAKAIDNLGSTTTSASVTIQVNNATTPSPEADLIGADCARPNDVKIYEVNARNLPNATQFSWWFTGSSQSITATQAGKATYNFGPWFSGGQVCVGINYSAAPWYKSFCKTITVCPAGARVGADDVADNPVFPNPAHDYFTFVAERDIHSMNVVDQTGHEHLQLGSAKAGQTIMFGEKLSPGIYLLRIRYEKQAERTLKLLKAGN</sequence>
<feature type="signal peptide" evidence="3">
    <location>
        <begin position="1"/>
        <end position="20"/>
    </location>
</feature>
<feature type="domain" description="PKD/Chitinase" evidence="4">
    <location>
        <begin position="419"/>
        <end position="508"/>
    </location>
</feature>
<evidence type="ECO:0000313" key="5">
    <source>
        <dbReference type="EMBL" id="MCK8493274.1"/>
    </source>
</evidence>
<comment type="caution">
    <text evidence="5">The sequence shown here is derived from an EMBL/GenBank/DDBJ whole genome shotgun (WGS) entry which is preliminary data.</text>
</comment>
<dbReference type="SUPFAM" id="SSF51445">
    <property type="entry name" value="(Trans)glycosidases"/>
    <property type="match status" value="1"/>
</dbReference>
<dbReference type="InterPro" id="IPR035986">
    <property type="entry name" value="PKD_dom_sf"/>
</dbReference>
<reference evidence="5 6" key="1">
    <citation type="submission" date="2022-04" db="EMBL/GenBank/DDBJ databases">
        <title>Spirosoma sp. strain RP8 genome sequencing and assembly.</title>
        <authorList>
            <person name="Jung Y."/>
        </authorList>
    </citation>
    <scope>NUCLEOTIDE SEQUENCE [LARGE SCALE GENOMIC DNA]</scope>
    <source>
        <strain evidence="5 6">RP8</strain>
    </source>
</reference>
<dbReference type="PROSITE" id="PS00659">
    <property type="entry name" value="GLYCOSYL_HYDROL_F5"/>
    <property type="match status" value="1"/>
</dbReference>
<keyword evidence="2" id="KW-0326">Glycosidase</keyword>
<dbReference type="InterPro" id="IPR018087">
    <property type="entry name" value="Glyco_hydro_5_CS"/>
</dbReference>
<dbReference type="Proteomes" id="UP001202180">
    <property type="component" value="Unassembled WGS sequence"/>
</dbReference>
<evidence type="ECO:0000256" key="3">
    <source>
        <dbReference type="SAM" id="SignalP"/>
    </source>
</evidence>
<dbReference type="Pfam" id="PF00150">
    <property type="entry name" value="Cellulase"/>
    <property type="match status" value="1"/>
</dbReference>
<dbReference type="SMART" id="SM00089">
    <property type="entry name" value="PKD"/>
    <property type="match status" value="4"/>
</dbReference>
<dbReference type="Pfam" id="PF17957">
    <property type="entry name" value="Big_7"/>
    <property type="match status" value="5"/>
</dbReference>
<feature type="domain" description="PKD/Chitinase" evidence="4">
    <location>
        <begin position="616"/>
        <end position="704"/>
    </location>
</feature>
<evidence type="ECO:0000313" key="6">
    <source>
        <dbReference type="Proteomes" id="UP001202180"/>
    </source>
</evidence>
<evidence type="ECO:0000256" key="1">
    <source>
        <dbReference type="ARBA" id="ARBA00022801"/>
    </source>
</evidence>
<evidence type="ECO:0000259" key="4">
    <source>
        <dbReference type="SMART" id="SM00089"/>
    </source>
</evidence>
<gene>
    <name evidence="5" type="ORF">M0L20_15510</name>
</gene>
<feature type="domain" description="PKD/Chitinase" evidence="4">
    <location>
        <begin position="807"/>
        <end position="894"/>
    </location>
</feature>
<dbReference type="InterPro" id="IPR022409">
    <property type="entry name" value="PKD/Chitinase_dom"/>
</dbReference>
<dbReference type="NCBIfam" id="TIGR04183">
    <property type="entry name" value="Por_Secre_tail"/>
    <property type="match status" value="1"/>
</dbReference>
<dbReference type="EMBL" id="JALPRF010000002">
    <property type="protein sequence ID" value="MCK8493274.1"/>
    <property type="molecule type" value="Genomic_DNA"/>
</dbReference>
<dbReference type="PANTHER" id="PTHR34142">
    <property type="entry name" value="ENDO-BETA-1,4-GLUCANASE A"/>
    <property type="match status" value="1"/>
</dbReference>
<feature type="chain" id="PRO_5045523548" evidence="3">
    <location>
        <begin position="21"/>
        <end position="1076"/>
    </location>
</feature>
<feature type="domain" description="PKD/Chitinase" evidence="4">
    <location>
        <begin position="712"/>
        <end position="801"/>
    </location>
</feature>
<accession>A0ABT0HM73</accession>
<dbReference type="SUPFAM" id="SSF49299">
    <property type="entry name" value="PKD domain"/>
    <property type="match status" value="2"/>
</dbReference>
<dbReference type="RefSeq" id="WP_248477841.1">
    <property type="nucleotide sequence ID" value="NZ_JALPRF010000002.1"/>
</dbReference>
<proteinExistence type="predicted"/>
<keyword evidence="3" id="KW-0732">Signal</keyword>
<dbReference type="InterPro" id="IPR017853">
    <property type="entry name" value="GH"/>
</dbReference>